<evidence type="ECO:0000313" key="12">
    <source>
        <dbReference type="Proteomes" id="UP000619244"/>
    </source>
</evidence>
<dbReference type="InterPro" id="IPR004638">
    <property type="entry name" value="EmrB-like"/>
</dbReference>
<evidence type="ECO:0000256" key="8">
    <source>
        <dbReference type="SAM" id="MobiDB-lite"/>
    </source>
</evidence>
<dbReference type="InterPro" id="IPR011701">
    <property type="entry name" value="MFS"/>
</dbReference>
<evidence type="ECO:0000256" key="4">
    <source>
        <dbReference type="ARBA" id="ARBA00022475"/>
    </source>
</evidence>
<evidence type="ECO:0000256" key="9">
    <source>
        <dbReference type="SAM" id="Phobius"/>
    </source>
</evidence>
<dbReference type="Gene3D" id="1.20.1250.20">
    <property type="entry name" value="MFS general substrate transporter like domains"/>
    <property type="match status" value="2"/>
</dbReference>
<evidence type="ECO:0000256" key="1">
    <source>
        <dbReference type="ARBA" id="ARBA00004651"/>
    </source>
</evidence>
<evidence type="ECO:0000256" key="6">
    <source>
        <dbReference type="ARBA" id="ARBA00022989"/>
    </source>
</evidence>
<evidence type="ECO:0000259" key="10">
    <source>
        <dbReference type="PROSITE" id="PS50850"/>
    </source>
</evidence>
<keyword evidence="5 9" id="KW-0812">Transmembrane</keyword>
<organism evidence="11 12">
    <name type="scientific">Streptomyces minutiscleroticus</name>
    <dbReference type="NCBI Taxonomy" id="68238"/>
    <lineage>
        <taxon>Bacteria</taxon>
        <taxon>Bacillati</taxon>
        <taxon>Actinomycetota</taxon>
        <taxon>Actinomycetes</taxon>
        <taxon>Kitasatosporales</taxon>
        <taxon>Streptomycetaceae</taxon>
        <taxon>Streptomyces</taxon>
    </lineage>
</organism>
<feature type="transmembrane region" description="Helical" evidence="9">
    <location>
        <begin position="307"/>
        <end position="329"/>
    </location>
</feature>
<gene>
    <name evidence="11" type="ORF">GCM10010358_46170</name>
</gene>
<feature type="transmembrane region" description="Helical" evidence="9">
    <location>
        <begin position="404"/>
        <end position="424"/>
    </location>
</feature>
<reference evidence="11" key="2">
    <citation type="submission" date="2020-09" db="EMBL/GenBank/DDBJ databases">
        <authorList>
            <person name="Sun Q."/>
            <person name="Ohkuma M."/>
        </authorList>
    </citation>
    <scope>NUCLEOTIDE SEQUENCE</scope>
    <source>
        <strain evidence="11">JCM 4790</strain>
    </source>
</reference>
<dbReference type="PANTHER" id="PTHR23501:SF197">
    <property type="entry name" value="COMD"/>
    <property type="match status" value="1"/>
</dbReference>
<feature type="transmembrane region" description="Helical" evidence="9">
    <location>
        <begin position="266"/>
        <end position="286"/>
    </location>
</feature>
<feature type="transmembrane region" description="Helical" evidence="9">
    <location>
        <begin position="120"/>
        <end position="139"/>
    </location>
</feature>
<dbReference type="FunFam" id="1.20.1720.10:FF:000004">
    <property type="entry name" value="EmrB/QacA family drug resistance transporter"/>
    <property type="match status" value="1"/>
</dbReference>
<keyword evidence="3" id="KW-0813">Transport</keyword>
<feature type="domain" description="Major facilitator superfamily (MFS) profile" evidence="10">
    <location>
        <begin position="55"/>
        <end position="540"/>
    </location>
</feature>
<feature type="transmembrane region" description="Helical" evidence="9">
    <location>
        <begin position="517"/>
        <end position="535"/>
    </location>
</feature>
<protein>
    <submittedName>
        <fullName evidence="11">MFS transporter</fullName>
    </submittedName>
</protein>
<feature type="region of interest" description="Disordered" evidence="8">
    <location>
        <begin position="1"/>
        <end position="45"/>
    </location>
</feature>
<comment type="subcellular location">
    <subcellularLocation>
        <location evidence="1">Cell membrane</location>
        <topology evidence="1">Multi-pass membrane protein</topology>
    </subcellularLocation>
</comment>
<feature type="transmembrane region" description="Helical" evidence="9">
    <location>
        <begin position="374"/>
        <end position="392"/>
    </location>
</feature>
<dbReference type="PANTHER" id="PTHR23501">
    <property type="entry name" value="MAJOR FACILITATOR SUPERFAMILY"/>
    <property type="match status" value="1"/>
</dbReference>
<dbReference type="NCBIfam" id="TIGR00711">
    <property type="entry name" value="efflux_EmrB"/>
    <property type="match status" value="1"/>
</dbReference>
<evidence type="ECO:0000313" key="11">
    <source>
        <dbReference type="EMBL" id="GGX86885.1"/>
    </source>
</evidence>
<evidence type="ECO:0000256" key="7">
    <source>
        <dbReference type="ARBA" id="ARBA00023136"/>
    </source>
</evidence>
<dbReference type="PROSITE" id="PS50850">
    <property type="entry name" value="MFS"/>
    <property type="match status" value="1"/>
</dbReference>
<dbReference type="Pfam" id="PF07690">
    <property type="entry name" value="MFS_1"/>
    <property type="match status" value="1"/>
</dbReference>
<keyword evidence="7 9" id="KW-0472">Membrane</keyword>
<feature type="transmembrane region" description="Helical" evidence="9">
    <location>
        <begin position="178"/>
        <end position="196"/>
    </location>
</feature>
<feature type="transmembrane region" description="Helical" evidence="9">
    <location>
        <begin position="54"/>
        <end position="77"/>
    </location>
</feature>
<proteinExistence type="inferred from homology"/>
<dbReference type="AlphaFoldDB" id="A0A918U378"/>
<dbReference type="Proteomes" id="UP000619244">
    <property type="component" value="Unassembled WGS sequence"/>
</dbReference>
<dbReference type="SUPFAM" id="SSF103473">
    <property type="entry name" value="MFS general substrate transporter"/>
    <property type="match status" value="1"/>
</dbReference>
<evidence type="ECO:0000256" key="3">
    <source>
        <dbReference type="ARBA" id="ARBA00022448"/>
    </source>
</evidence>
<feature type="transmembrane region" description="Helical" evidence="9">
    <location>
        <begin position="349"/>
        <end position="367"/>
    </location>
</feature>
<reference evidence="11" key="1">
    <citation type="journal article" date="2014" name="Int. J. Syst. Evol. Microbiol.">
        <title>Complete genome sequence of Corynebacterium casei LMG S-19264T (=DSM 44701T), isolated from a smear-ripened cheese.</title>
        <authorList>
            <consortium name="US DOE Joint Genome Institute (JGI-PGF)"/>
            <person name="Walter F."/>
            <person name="Albersmeier A."/>
            <person name="Kalinowski J."/>
            <person name="Ruckert C."/>
        </authorList>
    </citation>
    <scope>NUCLEOTIDE SEQUENCE</scope>
    <source>
        <strain evidence="11">JCM 4790</strain>
    </source>
</reference>
<dbReference type="GO" id="GO:0022857">
    <property type="term" value="F:transmembrane transporter activity"/>
    <property type="evidence" value="ECO:0007669"/>
    <property type="project" value="InterPro"/>
</dbReference>
<comment type="caution">
    <text evidence="11">The sequence shown here is derived from an EMBL/GenBank/DDBJ whole genome shotgun (WGS) entry which is preliminary data.</text>
</comment>
<feature type="transmembrane region" description="Helical" evidence="9">
    <location>
        <begin position="208"/>
        <end position="226"/>
    </location>
</feature>
<name>A0A918U378_9ACTN</name>
<dbReference type="PRINTS" id="PR01036">
    <property type="entry name" value="TCRTETB"/>
</dbReference>
<keyword evidence="6 9" id="KW-1133">Transmembrane helix</keyword>
<evidence type="ECO:0000256" key="2">
    <source>
        <dbReference type="ARBA" id="ARBA00007520"/>
    </source>
</evidence>
<keyword evidence="4" id="KW-1003">Cell membrane</keyword>
<dbReference type="InterPro" id="IPR036259">
    <property type="entry name" value="MFS_trans_sf"/>
</dbReference>
<dbReference type="CDD" id="cd17502">
    <property type="entry name" value="MFS_Azr1_MDR_like"/>
    <property type="match status" value="1"/>
</dbReference>
<feature type="transmembrane region" description="Helical" evidence="9">
    <location>
        <begin position="238"/>
        <end position="260"/>
    </location>
</feature>
<dbReference type="RefSeq" id="WP_190192191.1">
    <property type="nucleotide sequence ID" value="NZ_BMVU01000024.1"/>
</dbReference>
<keyword evidence="12" id="KW-1185">Reference proteome</keyword>
<feature type="transmembrane region" description="Helical" evidence="9">
    <location>
        <begin position="89"/>
        <end position="108"/>
    </location>
</feature>
<feature type="transmembrane region" description="Helical" evidence="9">
    <location>
        <begin position="145"/>
        <end position="166"/>
    </location>
</feature>
<accession>A0A918U378</accession>
<dbReference type="InterPro" id="IPR020846">
    <property type="entry name" value="MFS_dom"/>
</dbReference>
<dbReference type="EMBL" id="BMVU01000024">
    <property type="protein sequence ID" value="GGX86885.1"/>
    <property type="molecule type" value="Genomic_DNA"/>
</dbReference>
<dbReference type="GO" id="GO:0005886">
    <property type="term" value="C:plasma membrane"/>
    <property type="evidence" value="ECO:0007669"/>
    <property type="project" value="UniProtKB-SubCell"/>
</dbReference>
<sequence length="727" mass="75836">MHTPPIGVRVADVTPPTTSDATVSPSAGRPAGSAGGGAPAAPQPPVLDSRRRNVIVVTIVLGMLLAALDQTIVGTALPTIVSDLGGAEHMSWVVTSYLLAETVATVLVGKFGDLFGRKVVFQVSAVVFVVGSFLCGLAGNMTLLIVWRAMQGVGAGGLMVTAMALIADVIPLRERGKYQGAIGAVFGLATVVGPLLGGLFTDHLSWRWAFYVNVPVAIVVVIAAARTIPVVKSASRPVIDYLGIALVAIGASALILATSWGGNEYAWGSPVIIGLFAGGVVALALFCLAETRAAQPMLPMRLFRNPVFTVCSILSFIVGFAMLGALTFLPTYLQYVDGDSATISGVRTLPMVVGLLVMSVISGNVVGKTGTYRIFPIIGSLVMALGLFLLSLMDAGTSGWLESLYMLVLGAGIGLSMQVLTIAVQNTVDYADLGTATSGVTFFRTLGSSFGTAVFGTIYANTLRPNLTDGVAEAARTGAADPTVIGRAATSPEGLHDLPSAAAAPLIGAYADTLRTVFLWTVPVALLSFVVALFLKQVRLRDSARLGSSDMGEGFASPSPADSRQVLESAVGRIIGSTTLETAGRIVAESDTRLDRAGAWAVMQVDLYTRLVGHARLGLISARRRMPPEVLVPVFERMVEEGYLTRDGAFFSHTPAGAREARVISEAWAAWLTQRVERSLGRPSGQDLRAAVDAIAKRLLVEDLTTGFASGSHLDAPARATASAGAR</sequence>
<comment type="similarity">
    <text evidence="2">Belongs to the major facilitator superfamily. TCR/Tet family.</text>
</comment>
<evidence type="ECO:0000256" key="5">
    <source>
        <dbReference type="ARBA" id="ARBA00022692"/>
    </source>
</evidence>
<feature type="transmembrane region" description="Helical" evidence="9">
    <location>
        <begin position="436"/>
        <end position="460"/>
    </location>
</feature>